<keyword evidence="8" id="KW-0325">Glycoprotein</keyword>
<evidence type="ECO:0000313" key="16">
    <source>
        <dbReference type="EnsemblMetazoa" id="XP_006560748"/>
    </source>
</evidence>
<evidence type="ECO:0000256" key="6">
    <source>
        <dbReference type="ARBA" id="ARBA00022843"/>
    </source>
</evidence>
<dbReference type="SUPFAM" id="SSF81606">
    <property type="entry name" value="PP2C-like"/>
    <property type="match status" value="1"/>
</dbReference>
<comment type="subcellular location">
    <subcellularLocation>
        <location evidence="2">Cytoplasm</location>
        <location evidence="2">Cytosol</location>
    </subcellularLocation>
    <subcellularLocation>
        <location evidence="1">Endoplasmic reticulum membrane</location>
        <topology evidence="1">Peripheral membrane protein</topology>
        <orientation evidence="1">Cytoplasmic side</orientation>
    </subcellularLocation>
</comment>
<keyword evidence="3" id="KW-0963">Cytoplasm</keyword>
<keyword evidence="5" id="KW-0256">Endoplasmic reticulum</keyword>
<dbReference type="PANTHER" id="PTHR13832:SF533">
    <property type="entry name" value="TGF-BETA-ACTIVATED KINASE 1 AND MAP3K7-BINDING PROTEIN 1"/>
    <property type="match status" value="1"/>
</dbReference>
<dbReference type="GO" id="GO:0005789">
    <property type="term" value="C:endoplasmic reticulum membrane"/>
    <property type="evidence" value="ECO:0007669"/>
    <property type="project" value="UniProtKB-SubCell"/>
</dbReference>
<sequence length="480" mass="54409">MNRYTIDMLETAERPNLIPFQDTQYSWTDDLPVCKQSGVGFSTNQIYREDGYRQEEHPFEDRSFHCRYDDSTFLYGVFDGHEGTKVANFAMQRMAAEILLGQLNGKSTDEEVKDVLRQAFIAVERGYFDSIGDLLAERTSLQFDIPDGLNSYETYQKFPHLVDKLNALNCELSAGTSAVVALIYRGRLYVANIGDSRALLCKTDTNQVLRVVQLSVDHDLRNEDELLRLSHLQLDIDSIRQGSRLGNQETTRCLGNYLVKGGYKEFEELASATTEPIIAEPEIHGGIELDESCKFLLLMSRGLYKSLEEVTGIDQVNIKLINFAVQEFQAQSTLTGVAQAVVDKVVRIHHDINMSNLQSTVTTGKRDDITLLVRNFNFPLPHALKSPTNQSVRFNPIVESVPIITMPENDYSSTGITEENSDLSTTETSSTSDIYPDTRSTNKNTRIKSYVNFSEYYENVEKRRQEGTLPKEYCTLKLRT</sequence>
<dbReference type="KEGG" id="ame:411720"/>
<name>A0A7M7GVD5_APIME</name>
<gene>
    <name evidence="18" type="primary">LOC411720</name>
</gene>
<dbReference type="RefSeq" id="XP_006560748.1">
    <property type="nucleotide sequence ID" value="XM_006560685.3"/>
</dbReference>
<dbReference type="InterPro" id="IPR001932">
    <property type="entry name" value="PPM-type_phosphatase-like_dom"/>
</dbReference>
<evidence type="ECO:0000256" key="7">
    <source>
        <dbReference type="ARBA" id="ARBA00023136"/>
    </source>
</evidence>
<evidence type="ECO:0000313" key="17">
    <source>
        <dbReference type="Proteomes" id="UP000005203"/>
    </source>
</evidence>
<evidence type="ECO:0000256" key="4">
    <source>
        <dbReference type="ARBA" id="ARBA00022553"/>
    </source>
</evidence>
<protein>
    <recommendedName>
        <fullName evidence="11">TGF-beta-activated kinase 1 and MAP3K7-binding protein 1</fullName>
    </recommendedName>
    <alternativeName>
        <fullName evidence="12">Mitogen-activated protein kinase kinase kinase 7-interacting protein 1</fullName>
    </alternativeName>
    <alternativeName>
        <fullName evidence="13">TGF-beta-activated kinase 1-binding protein 1</fullName>
    </alternativeName>
</protein>
<dbReference type="GO" id="GO:0016301">
    <property type="term" value="F:kinase activity"/>
    <property type="evidence" value="ECO:0007669"/>
    <property type="project" value="UniProtKB-KW"/>
</dbReference>
<reference evidence="18" key="2">
    <citation type="submission" date="2025-04" db="UniProtKB">
        <authorList>
            <consortium name="RefSeq"/>
        </authorList>
    </citation>
    <scope>IDENTIFICATION</scope>
    <source>
        <strain evidence="18">DH4</strain>
        <tissue evidence="18">Whole body</tissue>
    </source>
</reference>
<keyword evidence="18" id="KW-0808">Transferase</keyword>
<feature type="region of interest" description="Disordered" evidence="14">
    <location>
        <begin position="409"/>
        <end position="440"/>
    </location>
</feature>
<reference evidence="16" key="1">
    <citation type="submission" date="2021-01" db="UniProtKB">
        <authorList>
            <consortium name="EnsemblMetazoa"/>
        </authorList>
    </citation>
    <scope>IDENTIFICATION</scope>
    <source>
        <strain evidence="16">DH4</strain>
    </source>
</reference>
<dbReference type="GO" id="GO:0008047">
    <property type="term" value="F:enzyme activator activity"/>
    <property type="evidence" value="ECO:0007669"/>
    <property type="project" value="UniProtKB-ARBA"/>
</dbReference>
<dbReference type="AlphaFoldDB" id="A0A7M7GVD5"/>
<evidence type="ECO:0000256" key="14">
    <source>
        <dbReference type="SAM" id="MobiDB-lite"/>
    </source>
</evidence>
<evidence type="ECO:0000259" key="15">
    <source>
        <dbReference type="PROSITE" id="PS51746"/>
    </source>
</evidence>
<dbReference type="InterPro" id="IPR015655">
    <property type="entry name" value="PP2C"/>
</dbReference>
<evidence type="ECO:0000256" key="9">
    <source>
        <dbReference type="ARBA" id="ARBA00057862"/>
    </source>
</evidence>
<feature type="compositionally biased region" description="Low complexity" evidence="14">
    <location>
        <begin position="422"/>
        <end position="432"/>
    </location>
</feature>
<accession>A0A8B6YY65</accession>
<dbReference type="GO" id="GO:0007165">
    <property type="term" value="P:signal transduction"/>
    <property type="evidence" value="ECO:0007669"/>
    <property type="project" value="UniProtKB-ARBA"/>
</dbReference>
<dbReference type="EnsemblMetazoa" id="XM_006560685">
    <property type="protein sequence ID" value="XP_006560748"/>
    <property type="gene ID" value="LOC411720"/>
</dbReference>
<keyword evidence="18" id="KW-0418">Kinase</keyword>
<evidence type="ECO:0000256" key="3">
    <source>
        <dbReference type="ARBA" id="ARBA00022490"/>
    </source>
</evidence>
<dbReference type="PROSITE" id="PS51746">
    <property type="entry name" value="PPM_2"/>
    <property type="match status" value="1"/>
</dbReference>
<evidence type="ECO:0000256" key="12">
    <source>
        <dbReference type="ARBA" id="ARBA00080486"/>
    </source>
</evidence>
<evidence type="ECO:0000256" key="8">
    <source>
        <dbReference type="ARBA" id="ARBA00023180"/>
    </source>
</evidence>
<dbReference type="CDD" id="cd00143">
    <property type="entry name" value="PP2Cc"/>
    <property type="match status" value="1"/>
</dbReference>
<organism evidence="16">
    <name type="scientific">Apis mellifera</name>
    <name type="common">Honeybee</name>
    <dbReference type="NCBI Taxonomy" id="7460"/>
    <lineage>
        <taxon>Eukaryota</taxon>
        <taxon>Metazoa</taxon>
        <taxon>Ecdysozoa</taxon>
        <taxon>Arthropoda</taxon>
        <taxon>Hexapoda</taxon>
        <taxon>Insecta</taxon>
        <taxon>Pterygota</taxon>
        <taxon>Neoptera</taxon>
        <taxon>Endopterygota</taxon>
        <taxon>Hymenoptera</taxon>
        <taxon>Apocrita</taxon>
        <taxon>Aculeata</taxon>
        <taxon>Apoidea</taxon>
        <taxon>Anthophila</taxon>
        <taxon>Apidae</taxon>
        <taxon>Apis</taxon>
    </lineage>
</organism>
<evidence type="ECO:0000256" key="5">
    <source>
        <dbReference type="ARBA" id="ARBA00022824"/>
    </source>
</evidence>
<comment type="subunit">
    <text evidence="10">Interacts with XIAP and BIRC7. Interacts with TRAF6 and MAP3K7; during IL-1 signaling. Identified in the TRIKA2 complex composed of MAP3K7, TAB1 and TAB2. Interacts with TRAF6 and MAPK14; these interactions allow MAPK14 autophosphorylation. Interacts with STING1; interaction takes place following cGAMP activation and promotes TAB1 recruitment to the endoplasmic reticulum, triggering MAP3K7/TAK1 activation and STING1 phosphorylation.</text>
</comment>
<evidence type="ECO:0000256" key="13">
    <source>
        <dbReference type="ARBA" id="ARBA00080658"/>
    </source>
</evidence>
<evidence type="ECO:0000256" key="2">
    <source>
        <dbReference type="ARBA" id="ARBA00004514"/>
    </source>
</evidence>
<feature type="domain" description="PPM-type phosphatase" evidence="15">
    <location>
        <begin position="38"/>
        <end position="376"/>
    </location>
</feature>
<evidence type="ECO:0000313" key="18">
    <source>
        <dbReference type="RefSeq" id="XP_006560748.1"/>
    </source>
</evidence>
<keyword evidence="6" id="KW-0832">Ubl conjugation</keyword>
<comment type="function">
    <text evidence="9">Key adapter protein that plays an essential role in JNK and NF-kappa-B activation and proinflammatory cytokines production in response to stimulation with TLRs and cytokines. Mechanistically, associates with the catalytic domain of MAP3K7/TAK1 to trigger MAP3K7/TAK1 autophosphorylation leading to its full activation. Similarly, associates with MAPK14 and triggers its autophosphorylation and subsequent activation. In turn, MAPK14 phosphorylates TAB1 and inhibits MAP3K7/TAK1 activation in a feedback control mechanism. Also plays a role in recruiting MAPK14 to the TAK1 complex for the phosphorylation of the TAB2 and TAB3 regulatory subunits.</text>
</comment>
<dbReference type="GO" id="GO:0005829">
    <property type="term" value="C:cytosol"/>
    <property type="evidence" value="ECO:0007669"/>
    <property type="project" value="UniProtKB-SubCell"/>
</dbReference>
<keyword evidence="4" id="KW-0597">Phosphoprotein</keyword>
<proteinExistence type="predicted"/>
<dbReference type="GeneID" id="411720"/>
<dbReference type="FunFam" id="3.60.40.10:FF:000014">
    <property type="entry name" value="TGF-beta-activated kinase 1 and MAP3K7-binding protein 1-like"/>
    <property type="match status" value="1"/>
</dbReference>
<accession>A0A7M7GVD5</accession>
<dbReference type="InterPro" id="IPR036457">
    <property type="entry name" value="PPM-type-like_dom_sf"/>
</dbReference>
<dbReference type="Pfam" id="PF00481">
    <property type="entry name" value="PP2C"/>
    <property type="match status" value="1"/>
</dbReference>
<dbReference type="SMART" id="SM00332">
    <property type="entry name" value="PP2Cc"/>
    <property type="match status" value="1"/>
</dbReference>
<evidence type="ECO:0000256" key="10">
    <source>
        <dbReference type="ARBA" id="ARBA00062935"/>
    </source>
</evidence>
<dbReference type="Gene3D" id="3.60.40.10">
    <property type="entry name" value="PPM-type phosphatase domain"/>
    <property type="match status" value="1"/>
</dbReference>
<dbReference type="GO" id="GO:0004722">
    <property type="term" value="F:protein serine/threonine phosphatase activity"/>
    <property type="evidence" value="ECO:0007669"/>
    <property type="project" value="InterPro"/>
</dbReference>
<dbReference type="GO" id="GO:1902533">
    <property type="term" value="P:positive regulation of intracellular signal transduction"/>
    <property type="evidence" value="ECO:0007669"/>
    <property type="project" value="UniProtKB-ARBA"/>
</dbReference>
<dbReference type="PANTHER" id="PTHR13832">
    <property type="entry name" value="PROTEIN PHOSPHATASE 2C"/>
    <property type="match status" value="1"/>
</dbReference>
<keyword evidence="7" id="KW-0472">Membrane</keyword>
<dbReference type="OrthoDB" id="10049211at2759"/>
<evidence type="ECO:0000256" key="11">
    <source>
        <dbReference type="ARBA" id="ARBA00074232"/>
    </source>
</evidence>
<keyword evidence="17" id="KW-1185">Reference proteome</keyword>
<evidence type="ECO:0000256" key="1">
    <source>
        <dbReference type="ARBA" id="ARBA00004397"/>
    </source>
</evidence>
<dbReference type="Proteomes" id="UP000005203">
    <property type="component" value="Linkage group LG15"/>
</dbReference>